<evidence type="ECO:0000256" key="3">
    <source>
        <dbReference type="ARBA" id="ARBA00022801"/>
    </source>
</evidence>
<dbReference type="InterPro" id="IPR011118">
    <property type="entry name" value="Tannase/feruloyl_esterase"/>
</dbReference>
<evidence type="ECO:0000256" key="1">
    <source>
        <dbReference type="ARBA" id="ARBA00022487"/>
    </source>
</evidence>
<keyword evidence="3 5" id="KW-0378">Hydrolase</keyword>
<organism evidence="6 7">
    <name type="scientific">Didymella rabiei</name>
    <name type="common">Chickpea ascochyta blight fungus</name>
    <name type="synonym">Mycosphaerella rabiei</name>
    <dbReference type="NCBI Taxonomy" id="5454"/>
    <lineage>
        <taxon>Eukaryota</taxon>
        <taxon>Fungi</taxon>
        <taxon>Dikarya</taxon>
        <taxon>Ascomycota</taxon>
        <taxon>Pezizomycotina</taxon>
        <taxon>Dothideomycetes</taxon>
        <taxon>Pleosporomycetidae</taxon>
        <taxon>Pleosporales</taxon>
        <taxon>Pleosporineae</taxon>
        <taxon>Didymellaceae</taxon>
        <taxon>Ascochyta</taxon>
    </lineage>
</organism>
<evidence type="ECO:0000313" key="6">
    <source>
        <dbReference type="EMBL" id="KZM24865.1"/>
    </source>
</evidence>
<dbReference type="AlphaFoldDB" id="A0A163GI17"/>
<dbReference type="GO" id="GO:0052689">
    <property type="term" value="F:carboxylic ester hydrolase activity"/>
    <property type="evidence" value="ECO:0007669"/>
    <property type="project" value="UniProtKB-KW"/>
</dbReference>
<keyword evidence="7" id="KW-1185">Reference proteome</keyword>
<evidence type="ECO:0000256" key="4">
    <source>
        <dbReference type="ARBA" id="ARBA00023157"/>
    </source>
</evidence>
<evidence type="ECO:0000256" key="5">
    <source>
        <dbReference type="RuleBase" id="RU361238"/>
    </source>
</evidence>
<name>A0A163GI17_DIDRA</name>
<keyword evidence="4" id="KW-1015">Disulfide bond</keyword>
<dbReference type="PANTHER" id="PTHR33938">
    <property type="entry name" value="FERULOYL ESTERASE B-RELATED"/>
    <property type="match status" value="1"/>
</dbReference>
<dbReference type="EC" id="3.1.1.-" evidence="5"/>
<reference evidence="6 7" key="1">
    <citation type="journal article" date="2016" name="Sci. Rep.">
        <title>Draft genome sequencing and secretome analysis of fungal phytopathogen Ascochyta rabiei provides insight into the necrotrophic effector repertoire.</title>
        <authorList>
            <person name="Verma S."/>
            <person name="Gazara R.K."/>
            <person name="Nizam S."/>
            <person name="Parween S."/>
            <person name="Chattopadhyay D."/>
            <person name="Verma P.K."/>
        </authorList>
    </citation>
    <scope>NUCLEOTIDE SEQUENCE [LARGE SCALE GENOMIC DNA]</scope>
    <source>
        <strain evidence="6 7">ArDII</strain>
    </source>
</reference>
<evidence type="ECO:0000256" key="2">
    <source>
        <dbReference type="ARBA" id="ARBA00022729"/>
    </source>
</evidence>
<dbReference type="Proteomes" id="UP000076837">
    <property type="component" value="Unassembled WGS sequence"/>
</dbReference>
<keyword evidence="2" id="KW-0732">Signal</keyword>
<proteinExistence type="inferred from homology"/>
<dbReference type="OrthoDB" id="3039123at2759"/>
<dbReference type="EMBL" id="JYNV01000150">
    <property type="protein sequence ID" value="KZM24865.1"/>
    <property type="molecule type" value="Genomic_DNA"/>
</dbReference>
<keyword evidence="1" id="KW-0719">Serine esterase</keyword>
<protein>
    <recommendedName>
        <fullName evidence="5">Carboxylic ester hydrolase</fullName>
        <ecNumber evidence="5">3.1.1.-</ecNumber>
    </recommendedName>
</protein>
<dbReference type="Pfam" id="PF07519">
    <property type="entry name" value="Tannase"/>
    <property type="match status" value="1"/>
</dbReference>
<comment type="similarity">
    <text evidence="5">Belongs to the tannase family.</text>
</comment>
<sequence>MGSNSGVATYNYCNVTVSYTHTGKNDTIALKYAFPKPSTFKNRFYLNGGGGFSLSSDATGGLSNGAASGATAAGYDAFDYSFDEKVLYSNGSINWDATHAFAYVALGELTKIGKPITKAFYGLNDTKIYTCFEGCSDGGREGMSQVQRWGEEYDGAITGAPAFRFAQQQVHHVYPATIEQTMGYFPPPCALDKIVNATIDACDALDGRTDGVTSRTDLCQLNFNLSSLIGKSYYCAADSSTSLGFGFSKR</sequence>
<comment type="caution">
    <text evidence="6">The sequence shown here is derived from an EMBL/GenBank/DDBJ whole genome shotgun (WGS) entry which is preliminary data.</text>
</comment>
<gene>
    <name evidence="6" type="ORF">ST47_g3992</name>
</gene>
<dbReference type="PANTHER" id="PTHR33938:SF7">
    <property type="entry name" value="CARBOXYLIC ESTER HYDROLASE"/>
    <property type="match status" value="1"/>
</dbReference>
<evidence type="ECO:0000313" key="7">
    <source>
        <dbReference type="Proteomes" id="UP000076837"/>
    </source>
</evidence>
<accession>A0A163GI17</accession>